<evidence type="ECO:0000313" key="2">
    <source>
        <dbReference type="EMBL" id="CAE0418169.1"/>
    </source>
</evidence>
<proteinExistence type="predicted"/>
<sequence length="242" mass="27830">MAAMKRMEILQYEKHQVRTTIFALRNEMRAMEGTHKPKTALAVKTAKEKAEQDILAAKKARDQKIAAVEQEFALIVDKTTLEVRNCEDADEEQAQKIEETEIDISRYNRLLDDINGRMNAVERELEGLEVNPKAEIPEVENYARFGLDIAEVADMKSIDGVDSLTGLTSMEIKAIVADLKKGYFMNNADFVQYWSEQSLDWQKRFGDGRNPKKPYLKTTNCYHSEWICRVLAYFNLPLVEDI</sequence>
<evidence type="ECO:0000256" key="1">
    <source>
        <dbReference type="SAM" id="Coils"/>
    </source>
</evidence>
<organism evidence="2">
    <name type="scientific">Amphora coffeiformis</name>
    <dbReference type="NCBI Taxonomy" id="265554"/>
    <lineage>
        <taxon>Eukaryota</taxon>
        <taxon>Sar</taxon>
        <taxon>Stramenopiles</taxon>
        <taxon>Ochrophyta</taxon>
        <taxon>Bacillariophyta</taxon>
        <taxon>Bacillariophyceae</taxon>
        <taxon>Bacillariophycidae</taxon>
        <taxon>Thalassiophysales</taxon>
        <taxon>Catenulaceae</taxon>
        <taxon>Amphora</taxon>
    </lineage>
</organism>
<dbReference type="AlphaFoldDB" id="A0A7S3LDI3"/>
<protein>
    <submittedName>
        <fullName evidence="2">Uncharacterized protein</fullName>
    </submittedName>
</protein>
<gene>
    <name evidence="2" type="ORF">ACOF00016_LOCUS15055</name>
</gene>
<name>A0A7S3LDI3_9STRA</name>
<reference evidence="2" key="1">
    <citation type="submission" date="2021-01" db="EMBL/GenBank/DDBJ databases">
        <authorList>
            <person name="Corre E."/>
            <person name="Pelletier E."/>
            <person name="Niang G."/>
            <person name="Scheremetjew M."/>
            <person name="Finn R."/>
            <person name="Kale V."/>
            <person name="Holt S."/>
            <person name="Cochrane G."/>
            <person name="Meng A."/>
            <person name="Brown T."/>
            <person name="Cohen L."/>
        </authorList>
    </citation>
    <scope>NUCLEOTIDE SEQUENCE</scope>
    <source>
        <strain evidence="2">CCMP127</strain>
    </source>
</reference>
<accession>A0A7S3LDI3</accession>
<keyword evidence="1" id="KW-0175">Coiled coil</keyword>
<dbReference type="EMBL" id="HBIM01019976">
    <property type="protein sequence ID" value="CAE0418169.1"/>
    <property type="molecule type" value="Transcribed_RNA"/>
</dbReference>
<feature type="coiled-coil region" evidence="1">
    <location>
        <begin position="97"/>
        <end position="131"/>
    </location>
</feature>